<comment type="caution">
    <text evidence="1">The sequence shown here is derived from an EMBL/GenBank/DDBJ whole genome shotgun (WGS) entry which is preliminary data.</text>
</comment>
<name>A0A917G0G1_9BACL</name>
<protein>
    <submittedName>
        <fullName evidence="1">Uncharacterized protein</fullName>
    </submittedName>
</protein>
<keyword evidence="2" id="KW-1185">Reference proteome</keyword>
<organism evidence="1 2">
    <name type="scientific">Paenibacillus abyssi</name>
    <dbReference type="NCBI Taxonomy" id="1340531"/>
    <lineage>
        <taxon>Bacteria</taxon>
        <taxon>Bacillati</taxon>
        <taxon>Bacillota</taxon>
        <taxon>Bacilli</taxon>
        <taxon>Bacillales</taxon>
        <taxon>Paenibacillaceae</taxon>
        <taxon>Paenibacillus</taxon>
    </lineage>
</organism>
<reference evidence="1" key="2">
    <citation type="submission" date="2020-09" db="EMBL/GenBank/DDBJ databases">
        <authorList>
            <person name="Sun Q."/>
            <person name="Zhou Y."/>
        </authorList>
    </citation>
    <scope>NUCLEOTIDE SEQUENCE</scope>
    <source>
        <strain evidence="1">CGMCC 1.12987</strain>
    </source>
</reference>
<sequence length="112" mass="12838">MKGKMKVKVELWFTAQGQLAINEFENHELIESFSRHMKTLTKKYMIVTSVPLDDNQDIASAGVLNVLLETKSLEVDMFFRELGRDMKNPLNKRFDGKLGNIFKAKVVTEQSS</sequence>
<accession>A0A917G0G1</accession>
<evidence type="ECO:0000313" key="1">
    <source>
        <dbReference type="EMBL" id="GGG16602.1"/>
    </source>
</evidence>
<dbReference type="RefSeq" id="WP_229725441.1">
    <property type="nucleotide sequence ID" value="NZ_BMGR01000013.1"/>
</dbReference>
<dbReference type="Proteomes" id="UP000644756">
    <property type="component" value="Unassembled WGS sequence"/>
</dbReference>
<reference evidence="1" key="1">
    <citation type="journal article" date="2014" name="Int. J. Syst. Evol. Microbiol.">
        <title>Complete genome sequence of Corynebacterium casei LMG S-19264T (=DSM 44701T), isolated from a smear-ripened cheese.</title>
        <authorList>
            <consortium name="US DOE Joint Genome Institute (JGI-PGF)"/>
            <person name="Walter F."/>
            <person name="Albersmeier A."/>
            <person name="Kalinowski J."/>
            <person name="Ruckert C."/>
        </authorList>
    </citation>
    <scope>NUCLEOTIDE SEQUENCE</scope>
    <source>
        <strain evidence="1">CGMCC 1.12987</strain>
    </source>
</reference>
<evidence type="ECO:0000313" key="2">
    <source>
        <dbReference type="Proteomes" id="UP000644756"/>
    </source>
</evidence>
<proteinExistence type="predicted"/>
<dbReference type="EMBL" id="BMGR01000013">
    <property type="protein sequence ID" value="GGG16602.1"/>
    <property type="molecule type" value="Genomic_DNA"/>
</dbReference>
<dbReference type="AlphaFoldDB" id="A0A917G0G1"/>
<gene>
    <name evidence="1" type="ORF">GCM10010916_36820</name>
</gene>